<comment type="caution">
    <text evidence="1">The sequence shown here is derived from an EMBL/GenBank/DDBJ whole genome shotgun (WGS) entry which is preliminary data.</text>
</comment>
<gene>
    <name evidence="1" type="ORF">GGI18_004403</name>
</gene>
<accession>A0ACC1K915</accession>
<evidence type="ECO:0000313" key="1">
    <source>
        <dbReference type="EMBL" id="KAJ2776161.1"/>
    </source>
</evidence>
<evidence type="ECO:0000313" key="2">
    <source>
        <dbReference type="Proteomes" id="UP001140066"/>
    </source>
</evidence>
<proteinExistence type="predicted"/>
<protein>
    <submittedName>
        <fullName evidence="1">Uncharacterized protein</fullName>
    </submittedName>
</protein>
<organism evidence="1 2">
    <name type="scientific">Coemansia linderi</name>
    <dbReference type="NCBI Taxonomy" id="2663919"/>
    <lineage>
        <taxon>Eukaryota</taxon>
        <taxon>Fungi</taxon>
        <taxon>Fungi incertae sedis</taxon>
        <taxon>Zoopagomycota</taxon>
        <taxon>Kickxellomycotina</taxon>
        <taxon>Kickxellomycetes</taxon>
        <taxon>Kickxellales</taxon>
        <taxon>Kickxellaceae</taxon>
        <taxon>Coemansia</taxon>
    </lineage>
</organism>
<name>A0ACC1K915_9FUNG</name>
<dbReference type="EMBL" id="JANBUK010002001">
    <property type="protein sequence ID" value="KAJ2776161.1"/>
    <property type="molecule type" value="Genomic_DNA"/>
</dbReference>
<sequence length="214" mass="23691">MTVTAMTKPTATMTPEQRVATVFQLLQNASKMSFMGEEITQLEHALQGAQLAKKDGADEATILAILLHDIGHLCPSTEPCTNTSGKVWAAFHKTNVTADINEINHARLGAEYLHNLGFSEKTCELIDSHIVAKRYLSAKDPEYLAELSVGSKQSLKLHGGPFTPAEMREFEKDPLFKVKVQIRKWEEAARVPGVKTPTLDAYCEMAIRNLKQVV</sequence>
<keyword evidence="2" id="KW-1185">Reference proteome</keyword>
<dbReference type="Proteomes" id="UP001140066">
    <property type="component" value="Unassembled WGS sequence"/>
</dbReference>
<reference evidence="1" key="1">
    <citation type="submission" date="2022-07" db="EMBL/GenBank/DDBJ databases">
        <title>Phylogenomic reconstructions and comparative analyses of Kickxellomycotina fungi.</title>
        <authorList>
            <person name="Reynolds N.K."/>
            <person name="Stajich J.E."/>
            <person name="Barry K."/>
            <person name="Grigoriev I.V."/>
            <person name="Crous P."/>
            <person name="Smith M.E."/>
        </authorList>
    </citation>
    <scope>NUCLEOTIDE SEQUENCE</scope>
    <source>
        <strain evidence="1">BCRC 34191</strain>
    </source>
</reference>